<feature type="non-terminal residue" evidence="4">
    <location>
        <position position="1"/>
    </location>
</feature>
<accession>E4YT37</accession>
<proteinExistence type="predicted"/>
<dbReference type="InterPro" id="IPR052414">
    <property type="entry name" value="U3_snoRNA-assoc_WDR"/>
</dbReference>
<evidence type="ECO:0000256" key="3">
    <source>
        <dbReference type="SAM" id="MobiDB-lite"/>
    </source>
</evidence>
<dbReference type="GO" id="GO:0000462">
    <property type="term" value="P:maturation of SSU-rRNA from tricistronic rRNA transcript (SSU-rRNA, 5.8S rRNA, LSU-rRNA)"/>
    <property type="evidence" value="ECO:0007669"/>
    <property type="project" value="TreeGrafter"/>
</dbReference>
<dbReference type="GO" id="GO:0005730">
    <property type="term" value="C:nucleolus"/>
    <property type="evidence" value="ECO:0007669"/>
    <property type="project" value="TreeGrafter"/>
</dbReference>
<dbReference type="EMBL" id="FN655275">
    <property type="protein sequence ID" value="CBY38626.1"/>
    <property type="molecule type" value="Genomic_DNA"/>
</dbReference>
<sequence>ETVRGVPAQMAPVLVEEVSRRLQTDPEKALASARWLRASLEYHSGPLAAISKDVLESTRIPLQIRSQTFCQLTKLQGKLELAIANANISDEEEELDGPLLTENDLTDFDDASHSESDWEPEFKPDGGASESGAESEIESKRRKMEV</sequence>
<evidence type="ECO:0000313" key="4">
    <source>
        <dbReference type="EMBL" id="CBY38626.1"/>
    </source>
</evidence>
<gene>
    <name evidence="4" type="ORF">GSOID_T00019134001</name>
</gene>
<reference evidence="4" key="1">
    <citation type="journal article" date="2010" name="Science">
        <title>Plasticity of animal genome architecture unmasked by rapid evolution of a pelagic tunicate.</title>
        <authorList>
            <person name="Denoeud F."/>
            <person name="Henriet S."/>
            <person name="Mungpakdee S."/>
            <person name="Aury J.M."/>
            <person name="Da Silva C."/>
            <person name="Brinkmann H."/>
            <person name="Mikhaleva J."/>
            <person name="Olsen L.C."/>
            <person name="Jubin C."/>
            <person name="Canestro C."/>
            <person name="Bouquet J.M."/>
            <person name="Danks G."/>
            <person name="Poulain J."/>
            <person name="Campsteijn C."/>
            <person name="Adamski M."/>
            <person name="Cross I."/>
            <person name="Yadetie F."/>
            <person name="Muffato M."/>
            <person name="Louis A."/>
            <person name="Butcher S."/>
            <person name="Tsagkogeorga G."/>
            <person name="Konrad A."/>
            <person name="Singh S."/>
            <person name="Jensen M.F."/>
            <person name="Cong E.H."/>
            <person name="Eikeseth-Otteraa H."/>
            <person name="Noel B."/>
            <person name="Anthouard V."/>
            <person name="Porcel B.M."/>
            <person name="Kachouri-Lafond R."/>
            <person name="Nishino A."/>
            <person name="Ugolini M."/>
            <person name="Chourrout P."/>
            <person name="Nishida H."/>
            <person name="Aasland R."/>
            <person name="Huzurbazar S."/>
            <person name="Westhof E."/>
            <person name="Delsuc F."/>
            <person name="Lehrach H."/>
            <person name="Reinhardt R."/>
            <person name="Weissenbach J."/>
            <person name="Roy S.W."/>
            <person name="Artiguenave F."/>
            <person name="Postlethwait J.H."/>
            <person name="Manak J.R."/>
            <person name="Thompson E.M."/>
            <person name="Jaillon O."/>
            <person name="Du Pasquier L."/>
            <person name="Boudinot P."/>
            <person name="Liberles D.A."/>
            <person name="Volff J.N."/>
            <person name="Philippe H."/>
            <person name="Lenhard B."/>
            <person name="Roest Crollius H."/>
            <person name="Wincker P."/>
            <person name="Chourrout D."/>
        </authorList>
    </citation>
    <scope>NUCLEOTIDE SEQUENCE [LARGE SCALE GENOMIC DNA]</scope>
</reference>
<dbReference type="AlphaFoldDB" id="E4YT37"/>
<evidence type="ECO:0000256" key="1">
    <source>
        <dbReference type="ARBA" id="ARBA00004123"/>
    </source>
</evidence>
<dbReference type="Proteomes" id="UP000011014">
    <property type="component" value="Unassembled WGS sequence"/>
</dbReference>
<name>E4YT37_OIKDI</name>
<dbReference type="PANTHER" id="PTHR44267">
    <property type="entry name" value="WD REPEAT-CONTAINING PROTEIN 43"/>
    <property type="match status" value="1"/>
</dbReference>
<feature type="compositionally biased region" description="Basic and acidic residues" evidence="3">
    <location>
        <begin position="110"/>
        <end position="124"/>
    </location>
</feature>
<keyword evidence="2" id="KW-0539">Nucleus</keyword>
<dbReference type="PANTHER" id="PTHR44267:SF1">
    <property type="entry name" value="WD REPEAT-CONTAINING PROTEIN 43"/>
    <property type="match status" value="1"/>
</dbReference>
<evidence type="ECO:0000256" key="2">
    <source>
        <dbReference type="ARBA" id="ARBA00023242"/>
    </source>
</evidence>
<organism evidence="4">
    <name type="scientific">Oikopleura dioica</name>
    <name type="common">Tunicate</name>
    <dbReference type="NCBI Taxonomy" id="34765"/>
    <lineage>
        <taxon>Eukaryota</taxon>
        <taxon>Metazoa</taxon>
        <taxon>Chordata</taxon>
        <taxon>Tunicata</taxon>
        <taxon>Appendicularia</taxon>
        <taxon>Copelata</taxon>
        <taxon>Oikopleuridae</taxon>
        <taxon>Oikopleura</taxon>
    </lineage>
</organism>
<comment type="subcellular location">
    <subcellularLocation>
        <location evidence="1">Nucleus</location>
    </subcellularLocation>
</comment>
<protein>
    <submittedName>
        <fullName evidence="4">Uncharacterized protein</fullName>
    </submittedName>
</protein>
<feature type="region of interest" description="Disordered" evidence="3">
    <location>
        <begin position="90"/>
        <end position="146"/>
    </location>
</feature>